<gene>
    <name evidence="13" type="primary">MEX67_2</name>
    <name evidence="13" type="ORF">IWQ62_004990</name>
</gene>
<organism evidence="13 14">
    <name type="scientific">Dispira parvispora</name>
    <dbReference type="NCBI Taxonomy" id="1520584"/>
    <lineage>
        <taxon>Eukaryota</taxon>
        <taxon>Fungi</taxon>
        <taxon>Fungi incertae sedis</taxon>
        <taxon>Zoopagomycota</taxon>
        <taxon>Kickxellomycotina</taxon>
        <taxon>Dimargaritomycetes</taxon>
        <taxon>Dimargaritales</taxon>
        <taxon>Dimargaritaceae</taxon>
        <taxon>Dispira</taxon>
    </lineage>
</organism>
<dbReference type="FunFam" id="1.10.8.10:FF:000018">
    <property type="entry name" value="Nuclear RNA export factor 1"/>
    <property type="match status" value="1"/>
</dbReference>
<protein>
    <recommendedName>
        <fullName evidence="9">mRNA export factor MEX67</fullName>
    </recommendedName>
</protein>
<evidence type="ECO:0000256" key="7">
    <source>
        <dbReference type="ARBA" id="ARBA00023242"/>
    </source>
</evidence>
<evidence type="ECO:0000256" key="9">
    <source>
        <dbReference type="ARBA" id="ARBA00069694"/>
    </source>
</evidence>
<dbReference type="AlphaFoldDB" id="A0A9W8ARU8"/>
<feature type="region of interest" description="Disordered" evidence="10">
    <location>
        <begin position="134"/>
        <end position="166"/>
    </location>
</feature>
<feature type="compositionally biased region" description="Pro residues" evidence="10">
    <location>
        <begin position="153"/>
        <end position="166"/>
    </location>
</feature>
<dbReference type="CDD" id="cd14342">
    <property type="entry name" value="UBA_TAP-C"/>
    <property type="match status" value="1"/>
</dbReference>
<keyword evidence="7" id="KW-0539">Nucleus</keyword>
<evidence type="ECO:0000259" key="11">
    <source>
        <dbReference type="PROSITE" id="PS50177"/>
    </source>
</evidence>
<evidence type="ECO:0000256" key="6">
    <source>
        <dbReference type="ARBA" id="ARBA00022816"/>
    </source>
</evidence>
<evidence type="ECO:0000256" key="8">
    <source>
        <dbReference type="ARBA" id="ARBA00055253"/>
    </source>
</evidence>
<dbReference type="InterPro" id="IPR018222">
    <property type="entry name" value="Nuclear_transport_factor_2_euk"/>
</dbReference>
<dbReference type="PROSITE" id="PS50177">
    <property type="entry name" value="NTF2_DOMAIN"/>
    <property type="match status" value="1"/>
</dbReference>
<reference evidence="13" key="1">
    <citation type="submission" date="2022-07" db="EMBL/GenBank/DDBJ databases">
        <title>Phylogenomic reconstructions and comparative analyses of Kickxellomycotina fungi.</title>
        <authorList>
            <person name="Reynolds N.K."/>
            <person name="Stajich J.E."/>
            <person name="Barry K."/>
            <person name="Grigoriev I.V."/>
            <person name="Crous P."/>
            <person name="Smith M.E."/>
        </authorList>
    </citation>
    <scope>NUCLEOTIDE SEQUENCE</scope>
    <source>
        <strain evidence="13">RSA 1196</strain>
    </source>
</reference>
<dbReference type="Pfam" id="PF22602">
    <property type="entry name" value="NXF_NTF2"/>
    <property type="match status" value="1"/>
</dbReference>
<evidence type="ECO:0000256" key="2">
    <source>
        <dbReference type="ARBA" id="ARBA00009285"/>
    </source>
</evidence>
<dbReference type="GO" id="GO:0016973">
    <property type="term" value="P:poly(A)+ mRNA export from nucleus"/>
    <property type="evidence" value="ECO:0007669"/>
    <property type="project" value="TreeGrafter"/>
</dbReference>
<dbReference type="Gene3D" id="1.10.8.10">
    <property type="entry name" value="DNA helicase RuvA subunit, C-terminal domain"/>
    <property type="match status" value="1"/>
</dbReference>
<evidence type="ECO:0000256" key="3">
    <source>
        <dbReference type="ARBA" id="ARBA00022448"/>
    </source>
</evidence>
<dbReference type="SUPFAM" id="SSF54427">
    <property type="entry name" value="NTF2-like"/>
    <property type="match status" value="1"/>
</dbReference>
<dbReference type="EMBL" id="JANBPY010001866">
    <property type="protein sequence ID" value="KAJ1957915.1"/>
    <property type="molecule type" value="Genomic_DNA"/>
</dbReference>
<evidence type="ECO:0000256" key="1">
    <source>
        <dbReference type="ARBA" id="ARBA00004123"/>
    </source>
</evidence>
<dbReference type="Proteomes" id="UP001150925">
    <property type="component" value="Unassembled WGS sequence"/>
</dbReference>
<comment type="caution">
    <text evidence="13">The sequence shown here is derived from an EMBL/GenBank/DDBJ whole genome shotgun (WGS) entry which is preliminary data.</text>
</comment>
<dbReference type="Pfam" id="PF03943">
    <property type="entry name" value="TAP_C"/>
    <property type="match status" value="1"/>
</dbReference>
<dbReference type="OrthoDB" id="25872at2759"/>
<dbReference type="InterPro" id="IPR030217">
    <property type="entry name" value="NXF_fam"/>
</dbReference>
<dbReference type="InterPro" id="IPR002075">
    <property type="entry name" value="NTF2_dom"/>
</dbReference>
<comment type="subcellular location">
    <subcellularLocation>
        <location evidence="1">Nucleus</location>
    </subcellularLocation>
</comment>
<dbReference type="PANTHER" id="PTHR10662:SF22">
    <property type="entry name" value="NUCLEAR RNA EXPORT FACTOR 1"/>
    <property type="match status" value="1"/>
</dbReference>
<evidence type="ECO:0000313" key="13">
    <source>
        <dbReference type="EMBL" id="KAJ1957915.1"/>
    </source>
</evidence>
<comment type="function">
    <text evidence="8">Involved in the export of mRNA from the nucleus to the cytoplasm.</text>
</comment>
<evidence type="ECO:0000259" key="12">
    <source>
        <dbReference type="PROSITE" id="PS51281"/>
    </source>
</evidence>
<keyword evidence="3" id="KW-0813">Transport</keyword>
<dbReference type="Gene3D" id="3.10.450.50">
    <property type="match status" value="1"/>
</dbReference>
<dbReference type="GO" id="GO:0042272">
    <property type="term" value="C:nuclear RNA export factor complex"/>
    <property type="evidence" value="ECO:0007669"/>
    <property type="project" value="UniProtKB-ARBA"/>
</dbReference>
<evidence type="ECO:0000313" key="14">
    <source>
        <dbReference type="Proteomes" id="UP001150925"/>
    </source>
</evidence>
<proteinExistence type="inferred from homology"/>
<keyword evidence="6" id="KW-0509">mRNA transport</keyword>
<keyword evidence="5" id="KW-0677">Repeat</keyword>
<dbReference type="InterPro" id="IPR005637">
    <property type="entry name" value="TAP_C_dom"/>
</dbReference>
<dbReference type="SUPFAM" id="SSF46934">
    <property type="entry name" value="UBA-like"/>
    <property type="match status" value="1"/>
</dbReference>
<dbReference type="InterPro" id="IPR032710">
    <property type="entry name" value="NTF2-like_dom_sf"/>
</dbReference>
<dbReference type="PANTHER" id="PTHR10662">
    <property type="entry name" value="NUCLEAR RNA EXPORT FACTOR"/>
    <property type="match status" value="1"/>
</dbReference>
<keyword evidence="14" id="KW-1185">Reference proteome</keyword>
<comment type="similarity">
    <text evidence="2">Belongs to the NXF family.</text>
</comment>
<dbReference type="InterPro" id="IPR009060">
    <property type="entry name" value="UBA-like_sf"/>
</dbReference>
<dbReference type="GO" id="GO:0003723">
    <property type="term" value="F:RNA binding"/>
    <property type="evidence" value="ECO:0007669"/>
    <property type="project" value="TreeGrafter"/>
</dbReference>
<feature type="domain" description="NTF2" evidence="11">
    <location>
        <begin position="64"/>
        <end position="115"/>
    </location>
</feature>
<evidence type="ECO:0000256" key="4">
    <source>
        <dbReference type="ARBA" id="ARBA00022614"/>
    </source>
</evidence>
<dbReference type="PROSITE" id="PS51281">
    <property type="entry name" value="TAP_C"/>
    <property type="match status" value="1"/>
</dbReference>
<feature type="compositionally biased region" description="Low complexity" evidence="10">
    <location>
        <begin position="138"/>
        <end position="152"/>
    </location>
</feature>
<dbReference type="SMART" id="SM00804">
    <property type="entry name" value="TAP_C"/>
    <property type="match status" value="1"/>
</dbReference>
<feature type="domain" description="TAP-C" evidence="12">
    <location>
        <begin position="188"/>
        <end position="242"/>
    </location>
</feature>
<keyword evidence="4" id="KW-0433">Leucine-rich repeat</keyword>
<evidence type="ECO:0000256" key="10">
    <source>
        <dbReference type="SAM" id="MobiDB-lite"/>
    </source>
</evidence>
<name>A0A9W8ARU8_9FUNG</name>
<evidence type="ECO:0000256" key="5">
    <source>
        <dbReference type="ARBA" id="ARBA00022737"/>
    </source>
</evidence>
<sequence length="242" mass="26307">MERQAAPFFTGNQVIAEKLGHLPRTVHPLDELQRFSVFAWQILNLPPGAYPGPGNPPPANMPPAILISVTGEFYEPDHHVVHSFDRTLLLVPTMSQSRASQCGYPFSIRNDALVVRQYTGFSGWDPAKYVSTKPPPAVAAAPSAPLPTASVTPPTPSPPSIFPPTPSITPSTSIVIKNMMGVDVAVTPEQQAMVVELQSRTQLNPSFGVQCLQENGWNFDKSLQVVHQLKTSNQLPPQAFQP</sequence>
<accession>A0A9W8ARU8</accession>